<keyword evidence="3 6" id="KW-1133">Transmembrane helix</keyword>
<dbReference type="VEuPathDB" id="TriTrypDB:LpyrH10_18_0920"/>
<dbReference type="SUPFAM" id="SSF103473">
    <property type="entry name" value="MFS general substrate transporter"/>
    <property type="match status" value="1"/>
</dbReference>
<dbReference type="OrthoDB" id="251148at2759"/>
<feature type="transmembrane region" description="Helical" evidence="6">
    <location>
        <begin position="422"/>
        <end position="447"/>
    </location>
</feature>
<feature type="compositionally biased region" description="Basic and acidic residues" evidence="5">
    <location>
        <begin position="361"/>
        <end position="370"/>
    </location>
</feature>
<dbReference type="GeneID" id="26907651"/>
<feature type="transmembrane region" description="Helical" evidence="6">
    <location>
        <begin position="557"/>
        <end position="576"/>
    </location>
</feature>
<gene>
    <name evidence="8" type="ORF">ABB37_07364</name>
    <name evidence="9" type="ORF">ABB37_07365</name>
</gene>
<evidence type="ECO:0000313" key="8">
    <source>
        <dbReference type="EMBL" id="KPA77010.1"/>
    </source>
</evidence>
<feature type="transmembrane region" description="Helical" evidence="6">
    <location>
        <begin position="598"/>
        <end position="621"/>
    </location>
</feature>
<evidence type="ECO:0000313" key="10">
    <source>
        <dbReference type="Proteomes" id="UP000037923"/>
    </source>
</evidence>
<reference evidence="8 10" key="1">
    <citation type="submission" date="2015-07" db="EMBL/GenBank/DDBJ databases">
        <title>High-quality genome of monoxenous trypanosomatid Leptomonas pyrrhocoris.</title>
        <authorList>
            <person name="Flegontov P."/>
            <person name="Butenko A."/>
            <person name="Firsov S."/>
            <person name="Vlcek C."/>
            <person name="Logacheva M.D."/>
            <person name="Field M."/>
            <person name="Filatov D."/>
            <person name="Flegontova O."/>
            <person name="Gerasimov E."/>
            <person name="Jackson A.P."/>
            <person name="Kelly S."/>
            <person name="Opperdoes F."/>
            <person name="O'Reilly A."/>
            <person name="Votypka J."/>
            <person name="Yurchenko V."/>
            <person name="Lukes J."/>
        </authorList>
    </citation>
    <scope>NUCLEOTIDE SEQUENCE [LARGE SCALE GENOMIC DNA]</scope>
    <source>
        <strain evidence="8">H10</strain>
    </source>
</reference>
<feature type="region of interest" description="Disordered" evidence="5">
    <location>
        <begin position="1"/>
        <end position="23"/>
    </location>
</feature>
<dbReference type="GO" id="GO:0016020">
    <property type="term" value="C:membrane"/>
    <property type="evidence" value="ECO:0007669"/>
    <property type="project" value="UniProtKB-SubCell"/>
</dbReference>
<dbReference type="AlphaFoldDB" id="A0A0M9FVM0"/>
<comment type="subcellular location">
    <subcellularLocation>
        <location evidence="1">Membrane</location>
        <topology evidence="1">Multi-pass membrane protein</topology>
    </subcellularLocation>
</comment>
<evidence type="ECO:0000256" key="5">
    <source>
        <dbReference type="SAM" id="MobiDB-lite"/>
    </source>
</evidence>
<feature type="transmembrane region" description="Helical" evidence="6">
    <location>
        <begin position="260"/>
        <end position="281"/>
    </location>
</feature>
<dbReference type="VEuPathDB" id="TriTrypDB:LpyrH10_18_0910"/>
<comment type="caution">
    <text evidence="8">The sequence shown here is derived from an EMBL/GenBank/DDBJ whole genome shotgun (WGS) entry which is preliminary data.</text>
</comment>
<evidence type="ECO:0000259" key="7">
    <source>
        <dbReference type="Pfam" id="PF06813"/>
    </source>
</evidence>
<evidence type="ECO:0000256" key="3">
    <source>
        <dbReference type="ARBA" id="ARBA00022989"/>
    </source>
</evidence>
<keyword evidence="4 6" id="KW-0472">Membrane</keyword>
<keyword evidence="10" id="KW-1185">Reference proteome</keyword>
<feature type="transmembrane region" description="Helical" evidence="6">
    <location>
        <begin position="201"/>
        <end position="220"/>
    </location>
</feature>
<evidence type="ECO:0000256" key="1">
    <source>
        <dbReference type="ARBA" id="ARBA00004141"/>
    </source>
</evidence>
<accession>A0A0M9FVM0</accession>
<dbReference type="RefSeq" id="XP_015655450.1">
    <property type="nucleotide sequence ID" value="XM_015805973.1"/>
</dbReference>
<dbReference type="RefSeq" id="XP_015655449.1">
    <property type="nucleotide sequence ID" value="XM_015805972.1"/>
</dbReference>
<feature type="transmembrane region" description="Helical" evidence="6">
    <location>
        <begin position="171"/>
        <end position="195"/>
    </location>
</feature>
<dbReference type="GeneID" id="26907650"/>
<feature type="transmembrane region" description="Helical" evidence="6">
    <location>
        <begin position="459"/>
        <end position="475"/>
    </location>
</feature>
<dbReference type="Proteomes" id="UP000037923">
    <property type="component" value="Unassembled WGS sequence"/>
</dbReference>
<evidence type="ECO:0000256" key="6">
    <source>
        <dbReference type="SAM" id="Phobius"/>
    </source>
</evidence>
<dbReference type="PANTHER" id="PTHR21576">
    <property type="entry name" value="UNCHARACTERIZED NODULIN-LIKE PROTEIN"/>
    <property type="match status" value="1"/>
</dbReference>
<feature type="transmembrane region" description="Helical" evidence="6">
    <location>
        <begin position="81"/>
        <end position="99"/>
    </location>
</feature>
<dbReference type="EMBL" id="LGTL01000018">
    <property type="protein sequence ID" value="KPA77011.1"/>
    <property type="molecule type" value="Genomic_DNA"/>
</dbReference>
<feature type="transmembrane region" description="Helical" evidence="6">
    <location>
        <begin position="524"/>
        <end position="545"/>
    </location>
</feature>
<feature type="transmembrane region" description="Helical" evidence="6">
    <location>
        <begin position="42"/>
        <end position="61"/>
    </location>
</feature>
<name>A0A0M9FVM0_LEPPY</name>
<sequence length="657" mass="72756">MTDLSGAERRHDEPDSADDEAKKAVHQLDTRNVARLSELKRFVCLTAACFAMICASTSYAFNLFSGSLQAEYNYDSRAMSTINSVGMVFAYFLMPYGFICDYFGPFPVYVIATTYFSLGALLMGLTFQGVVTGSVVRFCVFNALLSLGSQLFDLASMTAIVSIFPTRKGWVIALLKTLMGLGSAIIAAIQTGFFATTPANYFYFLMALVIVVAACVMSLVRLPSYHLTGYEQRHLSEEAKERRMEHRVSYLTQEPPMWRFYYGIVVILVLVVYLPATSAVVAFCGIQQNGKRAIAIVAIVLTLLLLCIMAPCPWLDRLTTKRGANLEDEESEECMADEPLELEGLPAEKRLATSSSASTPDDERRNRSGEPVDDDLCRDDLQMNASEDAAAKCRGGAVKTDVDFVAPQFQTTFLQSCCTVRLWCIFWTMFCGLGCEFVIIFNARFIFQALTEAETLDSTIAALLTVLNGAGSALGRLSMSFFEMYTQTQRPEDRILITYALFVPTTFLIVSIALFLALPGRSLLLAYSIAALGNGFCASITILVVRTIYAKDPAKHYNFGINALVPAAILLNRLLYGEWYAVQADKQGRKVCLGRGCVLMPMLVMMGLNMTAFLSTVYVHFNYRNFCRKVMAERRRIKEEGEEAAATRGVEEASQIA</sequence>
<evidence type="ECO:0000256" key="2">
    <source>
        <dbReference type="ARBA" id="ARBA00022692"/>
    </source>
</evidence>
<feature type="transmembrane region" description="Helical" evidence="6">
    <location>
        <begin position="293"/>
        <end position="315"/>
    </location>
</feature>
<dbReference type="InterPro" id="IPR036259">
    <property type="entry name" value="MFS_trans_sf"/>
</dbReference>
<dbReference type="EMBL" id="LGTL01000018">
    <property type="protein sequence ID" value="KPA77010.1"/>
    <property type="molecule type" value="Genomic_DNA"/>
</dbReference>
<protein>
    <recommendedName>
        <fullName evidence="7">Nodulin-like domain-containing protein</fullName>
    </recommendedName>
</protein>
<proteinExistence type="predicted"/>
<dbReference type="Gene3D" id="1.20.1250.20">
    <property type="entry name" value="MFS general substrate transporter like domains"/>
    <property type="match status" value="1"/>
</dbReference>
<evidence type="ECO:0000313" key="9">
    <source>
        <dbReference type="EMBL" id="KPA77011.1"/>
    </source>
</evidence>
<organism evidence="8 10">
    <name type="scientific">Leptomonas pyrrhocoris</name>
    <name type="common">Firebug parasite</name>
    <dbReference type="NCBI Taxonomy" id="157538"/>
    <lineage>
        <taxon>Eukaryota</taxon>
        <taxon>Discoba</taxon>
        <taxon>Euglenozoa</taxon>
        <taxon>Kinetoplastea</taxon>
        <taxon>Metakinetoplastina</taxon>
        <taxon>Trypanosomatida</taxon>
        <taxon>Trypanosomatidae</taxon>
        <taxon>Leishmaniinae</taxon>
        <taxon>Leptomonas</taxon>
    </lineage>
</organism>
<feature type="transmembrane region" description="Helical" evidence="6">
    <location>
        <begin position="143"/>
        <end position="164"/>
    </location>
</feature>
<feature type="transmembrane region" description="Helical" evidence="6">
    <location>
        <begin position="106"/>
        <end position="131"/>
    </location>
</feature>
<keyword evidence="2 6" id="KW-0812">Transmembrane</keyword>
<dbReference type="InterPro" id="IPR010658">
    <property type="entry name" value="Nodulin-like"/>
</dbReference>
<feature type="transmembrane region" description="Helical" evidence="6">
    <location>
        <begin position="496"/>
        <end position="518"/>
    </location>
</feature>
<dbReference type="Pfam" id="PF06813">
    <property type="entry name" value="Nodulin-like"/>
    <property type="match status" value="1"/>
</dbReference>
<feature type="region of interest" description="Disordered" evidence="5">
    <location>
        <begin position="351"/>
        <end position="376"/>
    </location>
</feature>
<evidence type="ECO:0000256" key="4">
    <source>
        <dbReference type="ARBA" id="ARBA00023136"/>
    </source>
</evidence>
<feature type="domain" description="Nodulin-like" evidence="7">
    <location>
        <begin position="41"/>
        <end position="310"/>
    </location>
</feature>
<dbReference type="PANTHER" id="PTHR21576:SF157">
    <property type="entry name" value="NODULIN-LIKE DOMAIN-CONTAINING PROTEIN"/>
    <property type="match status" value="1"/>
</dbReference>